<dbReference type="InterPro" id="IPR002869">
    <property type="entry name" value="Pyrv_flavodox_OxRed_cen"/>
</dbReference>
<evidence type="ECO:0000256" key="1">
    <source>
        <dbReference type="ARBA" id="ARBA00023002"/>
    </source>
</evidence>
<accession>A0AA51RU06</accession>
<dbReference type="InterPro" id="IPR029061">
    <property type="entry name" value="THDP-binding"/>
</dbReference>
<feature type="domain" description="Pyruvate flavodoxin/ferredoxin oxidoreductase pyrimidine binding" evidence="3">
    <location>
        <begin position="220"/>
        <end position="383"/>
    </location>
</feature>
<dbReference type="KEGG" id="plei:Q9312_01200"/>
<dbReference type="Gene3D" id="3.40.50.970">
    <property type="match status" value="1"/>
</dbReference>
<dbReference type="Pfam" id="PF01855">
    <property type="entry name" value="POR_N"/>
    <property type="match status" value="1"/>
</dbReference>
<dbReference type="PANTHER" id="PTHR32154:SF29">
    <property type="entry name" value="BLR6743 PROTEIN"/>
    <property type="match status" value="1"/>
</dbReference>
<dbReference type="GO" id="GO:0016903">
    <property type="term" value="F:oxidoreductase activity, acting on the aldehyde or oxo group of donors"/>
    <property type="evidence" value="ECO:0007669"/>
    <property type="project" value="InterPro"/>
</dbReference>
<organism evidence="4 5">
    <name type="scientific">Pleionea litopenaei</name>
    <dbReference type="NCBI Taxonomy" id="3070815"/>
    <lineage>
        <taxon>Bacteria</taxon>
        <taxon>Pseudomonadati</taxon>
        <taxon>Pseudomonadota</taxon>
        <taxon>Gammaproteobacteria</taxon>
        <taxon>Oceanospirillales</taxon>
        <taxon>Pleioneaceae</taxon>
        <taxon>Pleionea</taxon>
    </lineage>
</organism>
<keyword evidence="1" id="KW-0560">Oxidoreductase</keyword>
<evidence type="ECO:0000259" key="3">
    <source>
        <dbReference type="Pfam" id="PF01855"/>
    </source>
</evidence>
<dbReference type="Pfam" id="PF01558">
    <property type="entry name" value="POR"/>
    <property type="match status" value="1"/>
</dbReference>
<dbReference type="NCBIfam" id="TIGR03710">
    <property type="entry name" value="OAFO_sf"/>
    <property type="match status" value="1"/>
</dbReference>
<dbReference type="Gene3D" id="3.40.50.920">
    <property type="match status" value="1"/>
</dbReference>
<name>A0AA51RU06_9GAMM</name>
<dbReference type="CDD" id="cd07034">
    <property type="entry name" value="TPP_PYR_PFOR_IOR-alpha_like"/>
    <property type="match status" value="1"/>
</dbReference>
<dbReference type="GO" id="GO:0006979">
    <property type="term" value="P:response to oxidative stress"/>
    <property type="evidence" value="ECO:0007669"/>
    <property type="project" value="TreeGrafter"/>
</dbReference>
<evidence type="ECO:0000259" key="2">
    <source>
        <dbReference type="Pfam" id="PF01558"/>
    </source>
</evidence>
<dbReference type="InterPro" id="IPR050722">
    <property type="entry name" value="Pyruvate:ferred/Flavod_OxRd"/>
</dbReference>
<dbReference type="Gene3D" id="3.40.920.10">
    <property type="entry name" value="Pyruvate-ferredoxin oxidoreductase, PFOR, domain III"/>
    <property type="match status" value="1"/>
</dbReference>
<evidence type="ECO:0000313" key="5">
    <source>
        <dbReference type="Proteomes" id="UP001239782"/>
    </source>
</evidence>
<dbReference type="InterPro" id="IPR022367">
    <property type="entry name" value="2-oxoacid/accept_OxRdtase_asu"/>
</dbReference>
<evidence type="ECO:0000313" key="4">
    <source>
        <dbReference type="EMBL" id="WMS87555.1"/>
    </source>
</evidence>
<gene>
    <name evidence="4" type="ORF">Q9312_01200</name>
</gene>
<dbReference type="SUPFAM" id="SSF52518">
    <property type="entry name" value="Thiamin diphosphate-binding fold (THDP-binding)"/>
    <property type="match status" value="1"/>
</dbReference>
<dbReference type="InterPro" id="IPR009014">
    <property type="entry name" value="Transketo_C/PFOR_II"/>
</dbReference>
<reference evidence="4 5" key="1">
    <citation type="submission" date="2023-08" db="EMBL/GenBank/DDBJ databases">
        <title>Pleionea litopenaei sp. nov., isolated from stomach of juvenile Litopenaeus vannamei.</title>
        <authorList>
            <person name="Rho A.M."/>
            <person name="Hwang C.Y."/>
        </authorList>
    </citation>
    <scope>NUCLEOTIDE SEQUENCE [LARGE SCALE GENOMIC DNA]</scope>
    <source>
        <strain evidence="4 5">HL-JVS1</strain>
    </source>
</reference>
<dbReference type="InterPro" id="IPR019752">
    <property type="entry name" value="Pyrv/ketoisovalerate_OxRed_cat"/>
</dbReference>
<sequence length="614" mass="68466">MHKIAAVNDFVIKFANINGTGSASANNMFAKAIFRSGVAVTPKNIFPSNIQGLPTWYEVRVNDKGYLGRRGGVDFMVATNGQTMMQDFDEVLPGGYFLYDNSKPLAPKYQRDDIHLIGIPLTEICIQEYTDPRQRQLFKNIIYVGALSYLLNIEFEVFQQLVQDQFKGKEKLITPNIHALELGYRYAQEHYSDTCELSIERRDMNKGKILVDGNTGSALGAIYAGATVAGWYPITPSTSVVDAFEKYCKRLRIDPANGMKNYAIVQAEDELAAMGMVLGASWNGARAFTATSGPGVSLMAEFLGLAYFAEIPGVLIDVQRTGPSTGMPTRTQQSDVLAAAYASHGDTKHICLYPANPKECFEMSFQAFELTEYFQTPVIILSDLDLGMNDNLCDEFEWDDSVQYHRGKVLSADELDNLQERWGRYLDTDGEGIGYRTIPGTHATKGSYFTRGSSHDEYAAYTESSEAYVRSMQRLEKKWETAKTRVPKPTITAAKEATRFGAIYFGTSTDAALEAIDMLAEQNIAVDGLQLKAFPFTDEVEGFIKQHDCVFVIEQNRDAQMKSMLVNELAIDPNHFVSILNYDGMPITATYIAEHFHKVLDQHNVTPLHQADRG</sequence>
<dbReference type="EMBL" id="CP133548">
    <property type="protein sequence ID" value="WMS87555.1"/>
    <property type="molecule type" value="Genomic_DNA"/>
</dbReference>
<proteinExistence type="predicted"/>
<dbReference type="Proteomes" id="UP001239782">
    <property type="component" value="Chromosome"/>
</dbReference>
<keyword evidence="5" id="KW-1185">Reference proteome</keyword>
<dbReference type="AlphaFoldDB" id="A0AA51RU06"/>
<dbReference type="SUPFAM" id="SSF53323">
    <property type="entry name" value="Pyruvate-ferredoxin oxidoreductase, PFOR, domain III"/>
    <property type="match status" value="1"/>
</dbReference>
<feature type="domain" description="Pyruvate/ketoisovalerate oxidoreductase catalytic" evidence="2">
    <location>
        <begin position="19"/>
        <end position="184"/>
    </location>
</feature>
<dbReference type="RefSeq" id="WP_309202695.1">
    <property type="nucleotide sequence ID" value="NZ_CP133548.1"/>
</dbReference>
<dbReference type="PANTHER" id="PTHR32154">
    <property type="entry name" value="PYRUVATE-FLAVODOXIN OXIDOREDUCTASE-RELATED"/>
    <property type="match status" value="1"/>
</dbReference>
<dbReference type="InterPro" id="IPR002880">
    <property type="entry name" value="Pyrv_Fd/Flavodoxin_OxRdtase_N"/>
</dbReference>
<dbReference type="FunFam" id="3.40.50.970:FF:000022">
    <property type="entry name" value="2-oxoglutarate ferredoxin oxidoreductase alpha subunit"/>
    <property type="match status" value="1"/>
</dbReference>
<protein>
    <submittedName>
        <fullName evidence="4">2-oxoacid:acceptor oxidoreductase subunit alpha</fullName>
    </submittedName>
</protein>
<dbReference type="SUPFAM" id="SSF52922">
    <property type="entry name" value="TK C-terminal domain-like"/>
    <property type="match status" value="1"/>
</dbReference>